<dbReference type="eggNOG" id="COG3745">
    <property type="taxonomic scope" value="Bacteria"/>
</dbReference>
<evidence type="ECO:0000259" key="2">
    <source>
        <dbReference type="SMART" id="SM00858"/>
    </source>
</evidence>
<dbReference type="AlphaFoldDB" id="F2J2R1"/>
<keyword evidence="1" id="KW-0732">Signal</keyword>
<reference evidence="3 4" key="1">
    <citation type="journal article" date="2011" name="J. Bacteriol.">
        <title>Complete genome sequence of Polymorphum gilvum SL003B-26A1T, a crude oil-degrading bacterium from oil-polluted saline soil.</title>
        <authorList>
            <person name="Li S.G."/>
            <person name="Tang Y.Q."/>
            <person name="Nie Y."/>
            <person name="Cai M."/>
            <person name="Wu X.L."/>
        </authorList>
    </citation>
    <scope>NUCLEOTIDE SEQUENCE [LARGE SCALE GENOMIC DNA]</scope>
    <source>
        <strain evidence="4">LMG 25793 / CGMCC 1.9160 / SL003B-26A1</strain>
    </source>
</reference>
<dbReference type="EMBL" id="CP002568">
    <property type="protein sequence ID" value="ADZ72085.1"/>
    <property type="molecule type" value="Genomic_DNA"/>
</dbReference>
<evidence type="ECO:0000313" key="4">
    <source>
        <dbReference type="Proteomes" id="UP000008130"/>
    </source>
</evidence>
<feature type="chain" id="PRO_5003280115" evidence="1">
    <location>
        <begin position="20"/>
        <end position="258"/>
    </location>
</feature>
<dbReference type="CDD" id="cd11614">
    <property type="entry name" value="SAF_CpaB_FlgA_like"/>
    <property type="match status" value="1"/>
</dbReference>
<evidence type="ECO:0000256" key="1">
    <source>
        <dbReference type="SAM" id="SignalP"/>
    </source>
</evidence>
<dbReference type="RefSeq" id="WP_013654394.1">
    <property type="nucleotide sequence ID" value="NC_015259.1"/>
</dbReference>
<sequence>MKYARLMILGVAMGAGLLAARMVMTTKAPEVPQTVERVEPEKQTVAVLVATRDIRLGDHLAASDISWAEWPENVVPQGAITRQNQPDAEELMVGQIAKAPIYSGEPIRGQRLIRTDRGFMAAILPKGKRAIAVGVEAETTAGGFILPGDKVDVILTRSSDSNRSNARSETILENVRVLAIDTTTAGEQDEKSLSPDRTATLELSLEQAEVVAQAQQIGTISLALRSAQDSGDEMDGPISRKGGVSFVKYGVSSQGSTR</sequence>
<feature type="signal peptide" evidence="1">
    <location>
        <begin position="1"/>
        <end position="19"/>
    </location>
</feature>
<dbReference type="InterPro" id="IPR013974">
    <property type="entry name" value="SAF"/>
</dbReference>
<protein>
    <submittedName>
        <fullName evidence="3">Flp pilus assembly CpaB</fullName>
    </submittedName>
</protein>
<accession>F2J2R1</accession>
<keyword evidence="4" id="KW-1185">Reference proteome</keyword>
<evidence type="ECO:0000313" key="3">
    <source>
        <dbReference type="EMBL" id="ADZ72085.1"/>
    </source>
</evidence>
<dbReference type="Pfam" id="PF16976">
    <property type="entry name" value="RcpC"/>
    <property type="match status" value="1"/>
</dbReference>
<feature type="domain" description="SAF" evidence="2">
    <location>
        <begin position="45"/>
        <end position="113"/>
    </location>
</feature>
<dbReference type="OrthoDB" id="163768at2"/>
<dbReference type="InterPro" id="IPR031571">
    <property type="entry name" value="RcpC_dom"/>
</dbReference>
<dbReference type="KEGG" id="pgv:SL003B_3664"/>
<dbReference type="NCBIfam" id="TIGR03177">
    <property type="entry name" value="pilus_cpaB"/>
    <property type="match status" value="1"/>
</dbReference>
<dbReference type="Proteomes" id="UP000008130">
    <property type="component" value="Chromosome"/>
</dbReference>
<name>F2J2R1_POLGS</name>
<dbReference type="SMART" id="SM00858">
    <property type="entry name" value="SAF"/>
    <property type="match status" value="1"/>
</dbReference>
<dbReference type="InterPro" id="IPR017592">
    <property type="entry name" value="Pilus_assmbl_Flp-typ_CpaB"/>
</dbReference>
<dbReference type="PATRIC" id="fig|991905.3.peg.3781"/>
<organism evidence="3 4">
    <name type="scientific">Polymorphum gilvum (strain LMG 25793 / CGMCC 1.9160 / SL003B-26A1)</name>
    <dbReference type="NCBI Taxonomy" id="991905"/>
    <lineage>
        <taxon>Bacteria</taxon>
        <taxon>Pseudomonadati</taxon>
        <taxon>Pseudomonadota</taxon>
        <taxon>Alphaproteobacteria</taxon>
        <taxon>Rhodobacterales</taxon>
        <taxon>Paracoccaceae</taxon>
        <taxon>Polymorphum</taxon>
    </lineage>
</organism>
<dbReference type="Pfam" id="PF08666">
    <property type="entry name" value="SAF"/>
    <property type="match status" value="1"/>
</dbReference>
<dbReference type="STRING" id="991905.SL003B_3664"/>
<dbReference type="HOGENOM" id="CLU_057068_1_1_5"/>
<gene>
    <name evidence="3" type="ordered locus">SL003B_3664</name>
</gene>
<proteinExistence type="predicted"/>